<evidence type="ECO:0000256" key="5">
    <source>
        <dbReference type="ARBA" id="ARBA00023163"/>
    </source>
</evidence>
<dbReference type="AlphaFoldDB" id="A0AAJ3NN31"/>
<comment type="function">
    <text evidence="7">Required for the induction the katG gene for catalase. Involved in the response to hydrogen peroxide.</text>
</comment>
<evidence type="ECO:0000256" key="7">
    <source>
        <dbReference type="ARBA" id="ARBA00056658"/>
    </source>
</evidence>
<dbReference type="PRINTS" id="PR00039">
    <property type="entry name" value="HTHLYSR"/>
</dbReference>
<evidence type="ECO:0000256" key="1">
    <source>
        <dbReference type="ARBA" id="ARBA00009437"/>
    </source>
</evidence>
<gene>
    <name evidence="9" type="ORF">AWC23_22540</name>
</gene>
<dbReference type="EMBL" id="LQPR01000057">
    <property type="protein sequence ID" value="ORW67708.1"/>
    <property type="molecule type" value="Genomic_DNA"/>
</dbReference>
<dbReference type="GO" id="GO:0003677">
    <property type="term" value="F:DNA binding"/>
    <property type="evidence" value="ECO:0007669"/>
    <property type="project" value="UniProtKB-KW"/>
</dbReference>
<evidence type="ECO:0000256" key="3">
    <source>
        <dbReference type="ARBA" id="ARBA00023125"/>
    </source>
</evidence>
<dbReference type="PANTHER" id="PTHR30346:SF0">
    <property type="entry name" value="HCA OPERON TRANSCRIPTIONAL ACTIVATOR HCAR"/>
    <property type="match status" value="1"/>
</dbReference>
<keyword evidence="2" id="KW-0805">Transcription regulation</keyword>
<dbReference type="GO" id="GO:0003700">
    <property type="term" value="F:DNA-binding transcription factor activity"/>
    <property type="evidence" value="ECO:0007669"/>
    <property type="project" value="InterPro"/>
</dbReference>
<dbReference type="InterPro" id="IPR000847">
    <property type="entry name" value="LysR_HTH_N"/>
</dbReference>
<sequence>MELRQLRYFVAVAEELHFGRAAQRVHISGPALSQQILALERELGTDLFVRDRRSVRLNEAGRSLLADARRILSMADDAKRRLQRAAASSSPVRLGYVSWLPEDITGIVGPSVALRLDEWVLPSHTQADRVAEGTLDVALAWVTAEHIGARELTAHPLRLEPLHAVLPGQSSSEPVAAQGIKVLVDADESAWSSWNRFAGDFAAHTGARIVRIDDGGVTGVAFYAHVRRIGAPVLASPKRHTAALPPSLGRRPVAAPVPLWTWSLLHRKDDDRPGVRGVVESLLAAARGRDWLTAPAERWWVPPDDPHLRALSDLR</sequence>
<dbReference type="SUPFAM" id="SSF46785">
    <property type="entry name" value="Winged helix' DNA-binding domain"/>
    <property type="match status" value="1"/>
</dbReference>
<keyword evidence="5" id="KW-0804">Transcription</keyword>
<reference evidence="9 10" key="1">
    <citation type="submission" date="2016-01" db="EMBL/GenBank/DDBJ databases">
        <title>The new phylogeny of the genus Mycobacterium.</title>
        <authorList>
            <person name="Tarcisio F."/>
            <person name="Conor M."/>
            <person name="Antonella G."/>
            <person name="Elisabetta G."/>
            <person name="Giulia F.S."/>
            <person name="Sara T."/>
            <person name="Anna F."/>
            <person name="Clotilde B."/>
            <person name="Roberto B."/>
            <person name="Veronica D.S."/>
            <person name="Fabio R."/>
            <person name="Monica P."/>
            <person name="Olivier J."/>
            <person name="Enrico T."/>
            <person name="Nicola S."/>
        </authorList>
    </citation>
    <scope>NUCLEOTIDE SEQUENCE [LARGE SCALE GENOMIC DNA]</scope>
    <source>
        <strain evidence="9 10">DSM 44616</strain>
    </source>
</reference>
<dbReference type="Pfam" id="PF00126">
    <property type="entry name" value="HTH_1"/>
    <property type="match status" value="1"/>
</dbReference>
<keyword evidence="10" id="KW-1185">Reference proteome</keyword>
<comment type="caution">
    <text evidence="9">The sequence shown here is derived from an EMBL/GenBank/DDBJ whole genome shotgun (WGS) entry which is preliminary data.</text>
</comment>
<dbReference type="InterPro" id="IPR036390">
    <property type="entry name" value="WH_DNA-bd_sf"/>
</dbReference>
<evidence type="ECO:0000256" key="6">
    <source>
        <dbReference type="ARBA" id="ARBA00040885"/>
    </source>
</evidence>
<comment type="similarity">
    <text evidence="1">Belongs to the LysR transcriptional regulatory family.</text>
</comment>
<dbReference type="PANTHER" id="PTHR30346">
    <property type="entry name" value="TRANSCRIPTIONAL DUAL REGULATOR HCAR-RELATED"/>
    <property type="match status" value="1"/>
</dbReference>
<dbReference type="GO" id="GO:0032993">
    <property type="term" value="C:protein-DNA complex"/>
    <property type="evidence" value="ECO:0007669"/>
    <property type="project" value="TreeGrafter"/>
</dbReference>
<protein>
    <recommendedName>
        <fullName evidence="6">Probable hydrogen peroxide-inducible genes activator</fullName>
    </recommendedName>
</protein>
<evidence type="ECO:0000256" key="4">
    <source>
        <dbReference type="ARBA" id="ARBA00023159"/>
    </source>
</evidence>
<evidence type="ECO:0000313" key="9">
    <source>
        <dbReference type="EMBL" id="ORW67708.1"/>
    </source>
</evidence>
<feature type="domain" description="HTH lysR-type" evidence="8">
    <location>
        <begin position="1"/>
        <end position="58"/>
    </location>
</feature>
<keyword evidence="3" id="KW-0238">DNA-binding</keyword>
<dbReference type="RefSeq" id="WP_085257778.1">
    <property type="nucleotide sequence ID" value="NZ_AP022573.1"/>
</dbReference>
<dbReference type="PROSITE" id="PS50931">
    <property type="entry name" value="HTH_LYSR"/>
    <property type="match status" value="1"/>
</dbReference>
<evidence type="ECO:0000313" key="10">
    <source>
        <dbReference type="Proteomes" id="UP000193387"/>
    </source>
</evidence>
<evidence type="ECO:0000259" key="8">
    <source>
        <dbReference type="PROSITE" id="PS50931"/>
    </source>
</evidence>
<organism evidence="9 10">
    <name type="scientific">Mycobacterium saskatchewanense</name>
    <dbReference type="NCBI Taxonomy" id="220927"/>
    <lineage>
        <taxon>Bacteria</taxon>
        <taxon>Bacillati</taxon>
        <taxon>Actinomycetota</taxon>
        <taxon>Actinomycetes</taxon>
        <taxon>Mycobacteriales</taxon>
        <taxon>Mycobacteriaceae</taxon>
        <taxon>Mycobacterium</taxon>
        <taxon>Mycobacterium simiae complex</taxon>
    </lineage>
</organism>
<name>A0AAJ3NN31_9MYCO</name>
<accession>A0AAJ3NN31</accession>
<proteinExistence type="inferred from homology"/>
<dbReference type="InterPro" id="IPR036388">
    <property type="entry name" value="WH-like_DNA-bd_sf"/>
</dbReference>
<dbReference type="Proteomes" id="UP000193387">
    <property type="component" value="Unassembled WGS sequence"/>
</dbReference>
<dbReference type="Gene3D" id="1.10.10.10">
    <property type="entry name" value="Winged helix-like DNA-binding domain superfamily/Winged helix DNA-binding domain"/>
    <property type="match status" value="1"/>
</dbReference>
<evidence type="ECO:0000256" key="2">
    <source>
        <dbReference type="ARBA" id="ARBA00023015"/>
    </source>
</evidence>
<keyword evidence="4" id="KW-0010">Activator</keyword>
<dbReference type="FunFam" id="1.10.10.10:FF:000001">
    <property type="entry name" value="LysR family transcriptional regulator"/>
    <property type="match status" value="1"/>
</dbReference>